<evidence type="ECO:0000256" key="4">
    <source>
        <dbReference type="ARBA" id="ARBA00016337"/>
    </source>
</evidence>
<keyword evidence="5" id="KW-0285">Flavoprotein</keyword>
<keyword evidence="6" id="KW-0808">Transferase</keyword>
<comment type="catalytic activity">
    <reaction evidence="11">
        <text>L-threonyl-[protein] + FAD = FMN-L-threonyl-[protein] + AMP + H(+)</text>
        <dbReference type="Rhea" id="RHEA:36847"/>
        <dbReference type="Rhea" id="RHEA-COMP:11060"/>
        <dbReference type="Rhea" id="RHEA-COMP:11061"/>
        <dbReference type="ChEBI" id="CHEBI:15378"/>
        <dbReference type="ChEBI" id="CHEBI:30013"/>
        <dbReference type="ChEBI" id="CHEBI:57692"/>
        <dbReference type="ChEBI" id="CHEBI:74257"/>
        <dbReference type="ChEBI" id="CHEBI:456215"/>
        <dbReference type="EC" id="2.7.1.180"/>
    </reaction>
</comment>
<feature type="coiled-coil region" evidence="12">
    <location>
        <begin position="34"/>
        <end position="61"/>
    </location>
</feature>
<keyword evidence="7" id="KW-0479">Metal-binding</keyword>
<dbReference type="EC" id="2.7.1.180" evidence="3"/>
<comment type="similarity">
    <text evidence="2">Belongs to the ApbE family.</text>
</comment>
<comment type="cofactor">
    <cofactor evidence="1">
        <name>Mg(2+)</name>
        <dbReference type="ChEBI" id="CHEBI:18420"/>
    </cofactor>
</comment>
<dbReference type="Pfam" id="PF02424">
    <property type="entry name" value="ApbE"/>
    <property type="match status" value="1"/>
</dbReference>
<proteinExistence type="inferred from homology"/>
<keyword evidence="14" id="KW-1185">Reference proteome</keyword>
<gene>
    <name evidence="13" type="ORF">RS130_18895</name>
</gene>
<accession>A0ABU3T081</accession>
<dbReference type="SUPFAM" id="SSF143631">
    <property type="entry name" value="ApbE-like"/>
    <property type="match status" value="1"/>
</dbReference>
<evidence type="ECO:0000256" key="9">
    <source>
        <dbReference type="ARBA" id="ARBA00022842"/>
    </source>
</evidence>
<organism evidence="13 14">
    <name type="scientific">Paraglaciecola aquimarina</name>
    <dbReference type="NCBI Taxonomy" id="1235557"/>
    <lineage>
        <taxon>Bacteria</taxon>
        <taxon>Pseudomonadati</taxon>
        <taxon>Pseudomonadota</taxon>
        <taxon>Gammaproteobacteria</taxon>
        <taxon>Alteromonadales</taxon>
        <taxon>Alteromonadaceae</taxon>
        <taxon>Paraglaciecola</taxon>
    </lineage>
</organism>
<keyword evidence="8" id="KW-0274">FAD</keyword>
<dbReference type="EMBL" id="JAWDIO010000002">
    <property type="protein sequence ID" value="MDU0355674.1"/>
    <property type="molecule type" value="Genomic_DNA"/>
</dbReference>
<evidence type="ECO:0000256" key="8">
    <source>
        <dbReference type="ARBA" id="ARBA00022827"/>
    </source>
</evidence>
<evidence type="ECO:0000256" key="2">
    <source>
        <dbReference type="ARBA" id="ARBA00008282"/>
    </source>
</evidence>
<dbReference type="InterPro" id="IPR024932">
    <property type="entry name" value="ApbE"/>
</dbReference>
<dbReference type="PANTHER" id="PTHR30040:SF2">
    <property type="entry name" value="FAD:PROTEIN FMN TRANSFERASE"/>
    <property type="match status" value="1"/>
</dbReference>
<evidence type="ECO:0000313" key="14">
    <source>
        <dbReference type="Proteomes" id="UP001247805"/>
    </source>
</evidence>
<dbReference type="PANTHER" id="PTHR30040">
    <property type="entry name" value="THIAMINE BIOSYNTHESIS LIPOPROTEIN APBE"/>
    <property type="match status" value="1"/>
</dbReference>
<evidence type="ECO:0000256" key="3">
    <source>
        <dbReference type="ARBA" id="ARBA00011955"/>
    </source>
</evidence>
<keyword evidence="9" id="KW-0460">Magnesium</keyword>
<evidence type="ECO:0000256" key="6">
    <source>
        <dbReference type="ARBA" id="ARBA00022679"/>
    </source>
</evidence>
<evidence type="ECO:0000256" key="1">
    <source>
        <dbReference type="ARBA" id="ARBA00001946"/>
    </source>
</evidence>
<evidence type="ECO:0000256" key="5">
    <source>
        <dbReference type="ARBA" id="ARBA00022630"/>
    </source>
</evidence>
<comment type="caution">
    <text evidence="13">The sequence shown here is derived from an EMBL/GenBank/DDBJ whole genome shotgun (WGS) entry which is preliminary data.</text>
</comment>
<dbReference type="Proteomes" id="UP001247805">
    <property type="component" value="Unassembled WGS sequence"/>
</dbReference>
<dbReference type="Gene3D" id="3.10.520.10">
    <property type="entry name" value="ApbE-like domains"/>
    <property type="match status" value="1"/>
</dbReference>
<evidence type="ECO:0000256" key="7">
    <source>
        <dbReference type="ARBA" id="ARBA00022723"/>
    </source>
</evidence>
<sequence length="494" mass="54811">MAIHSFAYADSSFIQHYENVLGTSMDIHIQGATTEHAEAAIQSTLSEIERLENILSTWRNNSQISQLNQSHKLAGLPPELLEVIQLCEKWHSLSNKTFSCRLGKVKQIWQQAAEQQIVPDRVALRYQARDIQRAEVKISPEHKQVDLGDKIVLDPSGIAKGFIIDKAVAHLHNLLPAASAIKIDIGGDAFYWQQNQHEQVWKVAIADPLHTIDTTEQPLFTLNLSSMAVAASGHSSRYVEIQRRKFSHILSAQDGWPQDNAPAATVIAPDAATADAIATALSTQSLSTGIDWVNQLEDVEALLVLPNGLKVASNGWHQYVATDSKGSSPAPAVLEIEYQIPVLEAVNYHKPYLAIWISDSKNNSVRNLLLLGESSRWAKENSRWWRRVGRKNENLLDGLARPTRRPGHYQVSWDGLNDAGQIASPGSYYLNIEAAREGGGHDYQRVTFSYNQQTNDPQLESKQLQAKGEMGAVHLQIQPQSTAFLPTVSLLNNP</sequence>
<keyword evidence="12" id="KW-0175">Coiled coil</keyword>
<protein>
    <recommendedName>
        <fullName evidence="4">FAD:protein FMN transferase</fullName>
        <ecNumber evidence="3">2.7.1.180</ecNumber>
    </recommendedName>
    <alternativeName>
        <fullName evidence="10">Flavin transferase</fullName>
    </alternativeName>
</protein>
<evidence type="ECO:0000256" key="12">
    <source>
        <dbReference type="SAM" id="Coils"/>
    </source>
</evidence>
<dbReference type="InterPro" id="IPR003374">
    <property type="entry name" value="ApbE-like_sf"/>
</dbReference>
<dbReference type="InterPro" id="IPR014469">
    <property type="entry name" value="DUF2271"/>
</dbReference>
<reference evidence="13 14" key="1">
    <citation type="submission" date="2023-10" db="EMBL/GenBank/DDBJ databases">
        <title>Glaciecola aquimarina strain GGW-M5 nov., isolated from a coastal seawater.</title>
        <authorList>
            <person name="Bayburt H."/>
            <person name="Kim J.M."/>
            <person name="Choi B.J."/>
            <person name="Jeon C.O."/>
        </authorList>
    </citation>
    <scope>NUCLEOTIDE SEQUENCE [LARGE SCALE GENOMIC DNA]</scope>
    <source>
        <strain evidence="13 14">KCTC 32108</strain>
    </source>
</reference>
<name>A0ABU3T081_9ALTE</name>
<evidence type="ECO:0000313" key="13">
    <source>
        <dbReference type="EMBL" id="MDU0355674.1"/>
    </source>
</evidence>
<dbReference type="Gene3D" id="2.60.40.4070">
    <property type="match status" value="1"/>
</dbReference>
<dbReference type="Pfam" id="PF10029">
    <property type="entry name" value="DUF2271"/>
    <property type="match status" value="1"/>
</dbReference>
<dbReference type="RefSeq" id="WP_316027204.1">
    <property type="nucleotide sequence ID" value="NZ_JAWDIO010000002.1"/>
</dbReference>
<evidence type="ECO:0000256" key="11">
    <source>
        <dbReference type="ARBA" id="ARBA00048540"/>
    </source>
</evidence>
<evidence type="ECO:0000256" key="10">
    <source>
        <dbReference type="ARBA" id="ARBA00031306"/>
    </source>
</evidence>